<keyword evidence="4" id="KW-0597">Phosphoprotein</keyword>
<dbReference type="InterPro" id="IPR042240">
    <property type="entry name" value="CHASE_sf"/>
</dbReference>
<dbReference type="InterPro" id="IPR000700">
    <property type="entry name" value="PAS-assoc_C"/>
</dbReference>
<keyword evidence="7" id="KW-0547">Nucleotide-binding</keyword>
<protein>
    <recommendedName>
        <fullName evidence="3">histidine kinase</fullName>
        <ecNumber evidence="3">2.7.13.3</ecNumber>
    </recommendedName>
</protein>
<comment type="subcellular location">
    <subcellularLocation>
        <location evidence="2">Membrane</location>
    </subcellularLocation>
</comment>
<dbReference type="PROSITE" id="PS50113">
    <property type="entry name" value="PAC"/>
    <property type="match status" value="1"/>
</dbReference>
<evidence type="ECO:0000256" key="5">
    <source>
        <dbReference type="ARBA" id="ARBA00022679"/>
    </source>
</evidence>
<dbReference type="EC" id="2.7.13.3" evidence="3"/>
<dbReference type="GO" id="GO:0000160">
    <property type="term" value="P:phosphorelay signal transduction system"/>
    <property type="evidence" value="ECO:0007669"/>
    <property type="project" value="UniProtKB-KW"/>
</dbReference>
<dbReference type="GO" id="GO:0016020">
    <property type="term" value="C:membrane"/>
    <property type="evidence" value="ECO:0007669"/>
    <property type="project" value="UniProtKB-SubCell"/>
</dbReference>
<evidence type="ECO:0000256" key="2">
    <source>
        <dbReference type="ARBA" id="ARBA00004370"/>
    </source>
</evidence>
<keyword evidence="8 16" id="KW-0418">Kinase</keyword>
<dbReference type="PATRIC" id="fig|1454003.3.peg.1944"/>
<dbReference type="PANTHER" id="PTHR43065">
    <property type="entry name" value="SENSOR HISTIDINE KINASE"/>
    <property type="match status" value="1"/>
</dbReference>
<keyword evidence="12" id="KW-0472">Membrane</keyword>
<feature type="domain" description="PAC" evidence="14">
    <location>
        <begin position="434"/>
        <end position="491"/>
    </location>
</feature>
<feature type="domain" description="Histidine kinase" evidence="13">
    <location>
        <begin position="627"/>
        <end position="865"/>
    </location>
</feature>
<feature type="domain" description="CHASE" evidence="15">
    <location>
        <begin position="140"/>
        <end position="241"/>
    </location>
</feature>
<keyword evidence="10" id="KW-1133">Transmembrane helix</keyword>
<dbReference type="InterPro" id="IPR003594">
    <property type="entry name" value="HATPase_dom"/>
</dbReference>
<evidence type="ECO:0000256" key="8">
    <source>
        <dbReference type="ARBA" id="ARBA00022777"/>
    </source>
</evidence>
<dbReference type="PANTHER" id="PTHR43065:SF10">
    <property type="entry name" value="PEROXIDE STRESS-ACTIVATED HISTIDINE KINASE MAK3"/>
    <property type="match status" value="1"/>
</dbReference>
<dbReference type="SMART" id="SM00387">
    <property type="entry name" value="HATPase_c"/>
    <property type="match status" value="1"/>
</dbReference>
<dbReference type="Gene3D" id="3.30.450.20">
    <property type="entry name" value="PAS domain"/>
    <property type="match status" value="2"/>
</dbReference>
<evidence type="ECO:0000313" key="16">
    <source>
        <dbReference type="EMBL" id="EXI80249.1"/>
    </source>
</evidence>
<dbReference type="Gene3D" id="3.30.565.10">
    <property type="entry name" value="Histidine kinase-like ATPase, C-terminal domain"/>
    <property type="match status" value="1"/>
</dbReference>
<dbReference type="Proteomes" id="UP000021816">
    <property type="component" value="Unassembled WGS sequence"/>
</dbReference>
<evidence type="ECO:0000313" key="17">
    <source>
        <dbReference type="Proteomes" id="UP000021816"/>
    </source>
</evidence>
<evidence type="ECO:0000256" key="9">
    <source>
        <dbReference type="ARBA" id="ARBA00022840"/>
    </source>
</evidence>
<proteinExistence type="predicted"/>
<evidence type="ECO:0000256" key="10">
    <source>
        <dbReference type="ARBA" id="ARBA00022989"/>
    </source>
</evidence>
<dbReference type="EMBL" id="JEMX01000038">
    <property type="protein sequence ID" value="EXI80249.1"/>
    <property type="molecule type" value="Genomic_DNA"/>
</dbReference>
<dbReference type="InterPro" id="IPR004358">
    <property type="entry name" value="Sig_transdc_His_kin-like_C"/>
</dbReference>
<dbReference type="PROSITE" id="PS50109">
    <property type="entry name" value="HIS_KIN"/>
    <property type="match status" value="1"/>
</dbReference>
<keyword evidence="5 16" id="KW-0808">Transferase</keyword>
<dbReference type="Gene3D" id="3.30.450.350">
    <property type="entry name" value="CHASE domain"/>
    <property type="match status" value="1"/>
</dbReference>
<dbReference type="InterPro" id="IPR035965">
    <property type="entry name" value="PAS-like_dom_sf"/>
</dbReference>
<dbReference type="SUPFAM" id="SSF55785">
    <property type="entry name" value="PYP-like sensor domain (PAS domain)"/>
    <property type="match status" value="2"/>
</dbReference>
<evidence type="ECO:0000256" key="6">
    <source>
        <dbReference type="ARBA" id="ARBA00022692"/>
    </source>
</evidence>
<comment type="catalytic activity">
    <reaction evidence="1">
        <text>ATP + protein L-histidine = ADP + protein N-phospho-L-histidine.</text>
        <dbReference type="EC" id="2.7.13.3"/>
    </reaction>
</comment>
<evidence type="ECO:0000256" key="1">
    <source>
        <dbReference type="ARBA" id="ARBA00000085"/>
    </source>
</evidence>
<gene>
    <name evidence="16" type="primary">kinE_2</name>
    <name evidence="16" type="ORF">AW10_01895</name>
</gene>
<dbReference type="GO" id="GO:0004673">
    <property type="term" value="F:protein histidine kinase activity"/>
    <property type="evidence" value="ECO:0007669"/>
    <property type="project" value="UniProtKB-EC"/>
</dbReference>
<dbReference type="SMART" id="SM01079">
    <property type="entry name" value="CHASE"/>
    <property type="match status" value="1"/>
</dbReference>
<name>A0A011QN06_9PROT</name>
<dbReference type="CDD" id="cd00075">
    <property type="entry name" value="HATPase"/>
    <property type="match status" value="1"/>
</dbReference>
<dbReference type="Pfam" id="PF13188">
    <property type="entry name" value="PAS_8"/>
    <property type="match status" value="1"/>
</dbReference>
<dbReference type="GO" id="GO:0005524">
    <property type="term" value="F:ATP binding"/>
    <property type="evidence" value="ECO:0007669"/>
    <property type="project" value="UniProtKB-KW"/>
</dbReference>
<keyword evidence="6" id="KW-0812">Transmembrane</keyword>
<reference evidence="16 17" key="1">
    <citation type="submission" date="2014-02" db="EMBL/GenBank/DDBJ databases">
        <title>Expanding our view of genomic diversity in Candidatus Accumulibacter clades.</title>
        <authorList>
            <person name="Skennerton C.T."/>
            <person name="Barr J.J."/>
            <person name="Slater F.R."/>
            <person name="Bond P.L."/>
            <person name="Tyson G.W."/>
        </authorList>
    </citation>
    <scope>NUCLEOTIDE SEQUENCE [LARGE SCALE GENOMIC DNA]</scope>
    <source>
        <strain evidence="17">BA-92</strain>
    </source>
</reference>
<evidence type="ECO:0000256" key="12">
    <source>
        <dbReference type="ARBA" id="ARBA00023136"/>
    </source>
</evidence>
<dbReference type="AlphaFoldDB" id="A0A011QN06"/>
<dbReference type="InterPro" id="IPR036890">
    <property type="entry name" value="HATPase_C_sf"/>
</dbReference>
<accession>A0A011QN06</accession>
<evidence type="ECO:0000256" key="7">
    <source>
        <dbReference type="ARBA" id="ARBA00022741"/>
    </source>
</evidence>
<dbReference type="PROSITE" id="PS50839">
    <property type="entry name" value="CHASE"/>
    <property type="match status" value="1"/>
</dbReference>
<dbReference type="STRING" id="1454003.AW10_01895"/>
<evidence type="ECO:0000256" key="4">
    <source>
        <dbReference type="ARBA" id="ARBA00022553"/>
    </source>
</evidence>
<dbReference type="Pfam" id="PF03924">
    <property type="entry name" value="CHASE"/>
    <property type="match status" value="1"/>
</dbReference>
<keyword evidence="11" id="KW-0902">Two-component regulatory system</keyword>
<dbReference type="Pfam" id="PF02518">
    <property type="entry name" value="HATPase_c"/>
    <property type="match status" value="1"/>
</dbReference>
<evidence type="ECO:0000259" key="13">
    <source>
        <dbReference type="PROSITE" id="PS50109"/>
    </source>
</evidence>
<sequence>MFDQLRKYAAAYAVASGGILLTCFSSWNVREELQSSHQKEFQWAASDRVESVRAVVDQGLDALLEIRGLFYAAQEIDEIDESAFSVFADAILQRRPYIASLLWAPLQTAAQPDLSPAVAGSSTSTASAGVAGTAVVAGSEQRVRIPVVLAASRTLSLLAKGLDLNTSGELAALFARARESAEIAVSGRMTLARPGRESLSVIYAALPIYAPASAHRRAAPLGFVLGVYDIEELLHFAIQQLEPRGVEVLVRDETAADEAQFLHFYASRLEPGSTATASGSLPEQDEKQPRMVATIRVGDRRWTVICVATHTFRSAEAFTEAHWSVMIGGLLFTALLSFYLVRSRRELDNRSQLAKKIFEREELLHQLAETVDVVFWATNAQATRLEYIGPAFRQMAGDEIELDSAAPSLLLDVFGPKDQRVLSEAIADLQTDGKPFSLILAVSPSSRGQRNLHWLRVCGFPVRSPEHGLSRIVGFCEDITEHKLAEDALRDSETKLRTLFNHSPDLIFTVDEQAKILLANRPLPQPLAGSDEKRSELALPAHIREAYLEKLRQVFVSGQIEHCQYTADDATWWEIRMVPIASDSAAKAGLAMTAVMVVITDISENRKLQWQAIRSARLASLGVLSAGIAHEISNPNHAIMANAALLARIWQDALPILAEYEREQGDFLLAGLSFVQARETISRGMADVGENAKRIQKIIGNLKHLGKQDHGHMDEVADIAKILKAALTVLDARIRKYSDCLTLALPDALPPVRGNVQQLEQVFINVIVNALESLPDRSRSVRITAGLNRSGSRIIVRVADQGTGMSDEVMAQISEPFFTTKAENGGTGLGLSISSSIVEKHGGRLRFESNRSSGTTVSIDLPLIKEA</sequence>
<dbReference type="PRINTS" id="PR00344">
    <property type="entry name" value="BCTRLSENSOR"/>
</dbReference>
<evidence type="ECO:0000256" key="3">
    <source>
        <dbReference type="ARBA" id="ARBA00012438"/>
    </source>
</evidence>
<dbReference type="SMART" id="SM00091">
    <property type="entry name" value="PAS"/>
    <property type="match status" value="2"/>
</dbReference>
<dbReference type="InterPro" id="IPR006189">
    <property type="entry name" value="CHASE_dom"/>
</dbReference>
<keyword evidence="9" id="KW-0067">ATP-binding</keyword>
<organism evidence="16 17">
    <name type="scientific">Candidatus Accumulibacter appositus</name>
    <dbReference type="NCBI Taxonomy" id="1454003"/>
    <lineage>
        <taxon>Bacteria</taxon>
        <taxon>Pseudomonadati</taxon>
        <taxon>Pseudomonadota</taxon>
        <taxon>Betaproteobacteria</taxon>
        <taxon>Candidatus Accumulibacter</taxon>
    </lineage>
</organism>
<dbReference type="InterPro" id="IPR005467">
    <property type="entry name" value="His_kinase_dom"/>
</dbReference>
<evidence type="ECO:0000259" key="15">
    <source>
        <dbReference type="PROSITE" id="PS50839"/>
    </source>
</evidence>
<dbReference type="SUPFAM" id="SSF55874">
    <property type="entry name" value="ATPase domain of HSP90 chaperone/DNA topoisomerase II/histidine kinase"/>
    <property type="match status" value="1"/>
</dbReference>
<evidence type="ECO:0000256" key="11">
    <source>
        <dbReference type="ARBA" id="ARBA00023012"/>
    </source>
</evidence>
<dbReference type="Gene3D" id="1.10.287.130">
    <property type="match status" value="1"/>
</dbReference>
<comment type="caution">
    <text evidence="16">The sequence shown here is derived from an EMBL/GenBank/DDBJ whole genome shotgun (WGS) entry which is preliminary data.</text>
</comment>
<dbReference type="InterPro" id="IPR000014">
    <property type="entry name" value="PAS"/>
</dbReference>
<evidence type="ECO:0000259" key="14">
    <source>
        <dbReference type="PROSITE" id="PS50113"/>
    </source>
</evidence>